<evidence type="ECO:0000313" key="3">
    <source>
        <dbReference type="EMBL" id="GAA0711754.1"/>
    </source>
</evidence>
<feature type="compositionally biased region" description="Basic and acidic residues" evidence="1">
    <location>
        <begin position="140"/>
        <end position="156"/>
    </location>
</feature>
<evidence type="ECO:0000256" key="1">
    <source>
        <dbReference type="SAM" id="MobiDB-lite"/>
    </source>
</evidence>
<comment type="caution">
    <text evidence="3">The sequence shown here is derived from an EMBL/GenBank/DDBJ whole genome shotgun (WGS) entry which is preliminary data.</text>
</comment>
<protein>
    <submittedName>
        <fullName evidence="3">Peptide maturation dehydrogenase</fullName>
    </submittedName>
</protein>
<dbReference type="EMBL" id="BAAAEU010000006">
    <property type="protein sequence ID" value="GAA0711754.1"/>
    <property type="molecule type" value="Genomic_DNA"/>
</dbReference>
<feature type="domain" description="Nitroreductase" evidence="2">
    <location>
        <begin position="172"/>
        <end position="361"/>
    </location>
</feature>
<organism evidence="3 4">
    <name type="scientific">Dokdonella soli</name>
    <dbReference type="NCBI Taxonomy" id="529810"/>
    <lineage>
        <taxon>Bacteria</taxon>
        <taxon>Pseudomonadati</taxon>
        <taxon>Pseudomonadota</taxon>
        <taxon>Gammaproteobacteria</taxon>
        <taxon>Lysobacterales</taxon>
        <taxon>Rhodanobacteraceae</taxon>
        <taxon>Dokdonella</taxon>
    </lineage>
</organism>
<evidence type="ECO:0000259" key="2">
    <source>
        <dbReference type="Pfam" id="PF00881"/>
    </source>
</evidence>
<accession>A0ABN1IFB8</accession>
<dbReference type="NCBIfam" id="TIGR03605">
    <property type="entry name" value="antibiot_sagB"/>
    <property type="match status" value="1"/>
</dbReference>
<dbReference type="CDD" id="cd02142">
    <property type="entry name" value="McbC_SagB-like_oxidoreductase"/>
    <property type="match status" value="1"/>
</dbReference>
<dbReference type="SUPFAM" id="SSF55469">
    <property type="entry name" value="FMN-dependent nitroreductase-like"/>
    <property type="match status" value="1"/>
</dbReference>
<reference evidence="3 4" key="1">
    <citation type="journal article" date="2019" name="Int. J. Syst. Evol. Microbiol.">
        <title>The Global Catalogue of Microorganisms (GCM) 10K type strain sequencing project: providing services to taxonomists for standard genome sequencing and annotation.</title>
        <authorList>
            <consortium name="The Broad Institute Genomics Platform"/>
            <consortium name="The Broad Institute Genome Sequencing Center for Infectious Disease"/>
            <person name="Wu L."/>
            <person name="Ma J."/>
        </authorList>
    </citation>
    <scope>NUCLEOTIDE SEQUENCE [LARGE SCALE GENOMIC DNA]</scope>
    <source>
        <strain evidence="3 4">JCM 15421</strain>
    </source>
</reference>
<sequence length="386" mass="42545">MIEPREQLTLDLAGLFAGGNVLAANIEWIALAPHLDAEIKIDASELTALGTMGETSWTSIGLLAQRVASAVIESLLRKGLLIGDGPHHMGIRERDEAVRAGHWRPLSAVAHYFSRWSDAGSGEDVHVTRHRTLTDLVREHGAPPSHLTERVEKDQRQTLSQPRRSALDTLFRRRATCRNFDTGSLLGEADFSDLLHRVLGCHDVVEVIPGAMGLKKSNPSGGGLHPLEAYLLVRGVEGFASGLYHYHVAEHALEPLTPLDADAAYELANRFVAGQDFFSNAHVLVVLTARFRRTFWKYRNHPKAYRAIVLEAGHVSQNLYLAATELGLGAYVTAAINEIDIEKALGLDPLQESPIVVCGFGPRADRRTMLEFDPLGTVWDENGRRR</sequence>
<feature type="region of interest" description="Disordered" evidence="1">
    <location>
        <begin position="140"/>
        <end position="162"/>
    </location>
</feature>
<proteinExistence type="predicted"/>
<keyword evidence="4" id="KW-1185">Reference proteome</keyword>
<dbReference type="NCBIfam" id="TIGR04511">
    <property type="entry name" value="SagB_rel_DH_2"/>
    <property type="match status" value="1"/>
</dbReference>
<dbReference type="PANTHER" id="PTHR43745:SF2">
    <property type="entry name" value="NITROREDUCTASE MJ1384-RELATED"/>
    <property type="match status" value="1"/>
</dbReference>
<evidence type="ECO:0000313" key="4">
    <source>
        <dbReference type="Proteomes" id="UP001501523"/>
    </source>
</evidence>
<dbReference type="InterPro" id="IPR000415">
    <property type="entry name" value="Nitroreductase-like"/>
</dbReference>
<dbReference type="InterPro" id="IPR020051">
    <property type="entry name" value="SagB-type_dehydrogenase"/>
</dbReference>
<dbReference type="InterPro" id="IPR052544">
    <property type="entry name" value="Bacteriocin_Proc_Enz"/>
</dbReference>
<dbReference type="Proteomes" id="UP001501523">
    <property type="component" value="Unassembled WGS sequence"/>
</dbReference>
<name>A0ABN1IFB8_9GAMM</name>
<dbReference type="Pfam" id="PF00881">
    <property type="entry name" value="Nitroreductase"/>
    <property type="match status" value="1"/>
</dbReference>
<dbReference type="PANTHER" id="PTHR43745">
    <property type="entry name" value="NITROREDUCTASE MJ1384-RELATED"/>
    <property type="match status" value="1"/>
</dbReference>
<gene>
    <name evidence="3" type="ORF">GCM10009105_13850</name>
</gene>
<dbReference type="Gene3D" id="3.40.109.10">
    <property type="entry name" value="NADH Oxidase"/>
    <property type="match status" value="1"/>
</dbReference>
<dbReference type="InterPro" id="IPR030965">
    <property type="entry name" value="SagB-rel_DH_2"/>
</dbReference>
<dbReference type="InterPro" id="IPR029479">
    <property type="entry name" value="Nitroreductase"/>
</dbReference>